<dbReference type="InterPro" id="IPR013785">
    <property type="entry name" value="Aldolase_TIM"/>
</dbReference>
<comment type="catalytic activity">
    <reaction evidence="10">
        <text>L-aspartate 4-semialdehyde + pyruvate = (2S,4S)-4-hydroxy-2,3,4,5-tetrahydrodipicolinate + H2O + H(+)</text>
        <dbReference type="Rhea" id="RHEA:34171"/>
        <dbReference type="ChEBI" id="CHEBI:15361"/>
        <dbReference type="ChEBI" id="CHEBI:15377"/>
        <dbReference type="ChEBI" id="CHEBI:15378"/>
        <dbReference type="ChEBI" id="CHEBI:67139"/>
        <dbReference type="ChEBI" id="CHEBI:537519"/>
        <dbReference type="EC" id="4.3.3.7"/>
    </reaction>
</comment>
<keyword evidence="8 11" id="KW-0456">Lyase</keyword>
<evidence type="ECO:0000256" key="5">
    <source>
        <dbReference type="ARBA" id="ARBA00022605"/>
    </source>
</evidence>
<dbReference type="EMBL" id="VSSQ01000234">
    <property type="protein sequence ID" value="MPL87161.1"/>
    <property type="molecule type" value="Genomic_DNA"/>
</dbReference>
<reference evidence="11" key="1">
    <citation type="submission" date="2019-08" db="EMBL/GenBank/DDBJ databases">
        <authorList>
            <person name="Kucharzyk K."/>
            <person name="Murdoch R.W."/>
            <person name="Higgins S."/>
            <person name="Loffler F."/>
        </authorList>
    </citation>
    <scope>NUCLEOTIDE SEQUENCE</scope>
</reference>
<dbReference type="HAMAP" id="MF_00418">
    <property type="entry name" value="DapA"/>
    <property type="match status" value="1"/>
</dbReference>
<keyword evidence="6" id="KW-0220">Diaminopimelate biosynthesis</keyword>
<dbReference type="EC" id="4.3.3.7" evidence="3"/>
<evidence type="ECO:0000256" key="9">
    <source>
        <dbReference type="ARBA" id="ARBA00023270"/>
    </source>
</evidence>
<dbReference type="PROSITE" id="PS00666">
    <property type="entry name" value="DHDPS_2"/>
    <property type="match status" value="1"/>
</dbReference>
<dbReference type="GO" id="GO:0019877">
    <property type="term" value="P:diaminopimelate biosynthetic process"/>
    <property type="evidence" value="ECO:0007669"/>
    <property type="project" value="UniProtKB-KW"/>
</dbReference>
<keyword evidence="5" id="KW-0028">Amino-acid biosynthesis</keyword>
<dbReference type="GO" id="GO:0008840">
    <property type="term" value="F:4-hydroxy-tetrahydrodipicolinate synthase activity"/>
    <property type="evidence" value="ECO:0007669"/>
    <property type="project" value="UniProtKB-EC"/>
</dbReference>
<evidence type="ECO:0000256" key="2">
    <source>
        <dbReference type="ARBA" id="ARBA00005120"/>
    </source>
</evidence>
<evidence type="ECO:0000256" key="1">
    <source>
        <dbReference type="ARBA" id="ARBA00003294"/>
    </source>
</evidence>
<dbReference type="InterPro" id="IPR020624">
    <property type="entry name" value="Schiff_base-form_aldolases_CS"/>
</dbReference>
<comment type="caution">
    <text evidence="11">The sequence shown here is derived from an EMBL/GenBank/DDBJ whole genome shotgun (WGS) entry which is preliminary data.</text>
</comment>
<name>A0A644V7I6_9ZZZZ</name>
<dbReference type="InterPro" id="IPR002220">
    <property type="entry name" value="DapA-like"/>
</dbReference>
<dbReference type="UniPathway" id="UPA00034">
    <property type="reaction ID" value="UER00017"/>
</dbReference>
<evidence type="ECO:0000256" key="8">
    <source>
        <dbReference type="ARBA" id="ARBA00023239"/>
    </source>
</evidence>
<dbReference type="PIRSF" id="PIRSF001365">
    <property type="entry name" value="DHDPS"/>
    <property type="match status" value="1"/>
</dbReference>
<dbReference type="CDD" id="cd00950">
    <property type="entry name" value="DHDPS"/>
    <property type="match status" value="1"/>
</dbReference>
<dbReference type="InterPro" id="IPR020625">
    <property type="entry name" value="Schiff_base-form_aldolases_AS"/>
</dbReference>
<dbReference type="GO" id="GO:0009089">
    <property type="term" value="P:lysine biosynthetic process via diaminopimelate"/>
    <property type="evidence" value="ECO:0007669"/>
    <property type="project" value="UniProtKB-UniPathway"/>
</dbReference>
<organism evidence="11">
    <name type="scientific">bioreactor metagenome</name>
    <dbReference type="NCBI Taxonomy" id="1076179"/>
    <lineage>
        <taxon>unclassified sequences</taxon>
        <taxon>metagenomes</taxon>
        <taxon>ecological metagenomes</taxon>
    </lineage>
</organism>
<evidence type="ECO:0000313" key="11">
    <source>
        <dbReference type="EMBL" id="MPL87161.1"/>
    </source>
</evidence>
<comment type="pathway">
    <text evidence="2">Amino-acid biosynthesis; L-lysine biosynthesis via DAP pathway; (S)-tetrahydrodipicolinate from L-aspartate: step 3/4.</text>
</comment>
<evidence type="ECO:0000256" key="4">
    <source>
        <dbReference type="ARBA" id="ARBA00022490"/>
    </source>
</evidence>
<keyword evidence="4" id="KW-0963">Cytoplasm</keyword>
<dbReference type="Pfam" id="PF00701">
    <property type="entry name" value="DHDPS"/>
    <property type="match status" value="1"/>
</dbReference>
<evidence type="ECO:0000256" key="7">
    <source>
        <dbReference type="ARBA" id="ARBA00023154"/>
    </source>
</evidence>
<keyword evidence="7" id="KW-0457">Lysine biosynthesis</keyword>
<evidence type="ECO:0000256" key="10">
    <source>
        <dbReference type="ARBA" id="ARBA00047836"/>
    </source>
</evidence>
<evidence type="ECO:0000256" key="6">
    <source>
        <dbReference type="ARBA" id="ARBA00022915"/>
    </source>
</evidence>
<evidence type="ECO:0000256" key="3">
    <source>
        <dbReference type="ARBA" id="ARBA00012086"/>
    </source>
</evidence>
<proteinExistence type="inferred from homology"/>
<dbReference type="SUPFAM" id="SSF51569">
    <property type="entry name" value="Aldolase"/>
    <property type="match status" value="1"/>
</dbReference>
<dbReference type="PANTHER" id="PTHR12128:SF66">
    <property type="entry name" value="4-HYDROXY-2-OXOGLUTARATE ALDOLASE, MITOCHONDRIAL"/>
    <property type="match status" value="1"/>
</dbReference>
<gene>
    <name evidence="11" type="primary">dapA_18</name>
    <name evidence="11" type="ORF">SDC9_33155</name>
</gene>
<dbReference type="PROSITE" id="PS00665">
    <property type="entry name" value="DHDPS_1"/>
    <property type="match status" value="1"/>
</dbReference>
<dbReference type="PRINTS" id="PR00146">
    <property type="entry name" value="DHPICSNTHASE"/>
</dbReference>
<accession>A0A644V7I6</accession>
<sequence>MFEGVIPALITPFNDDASQSLDIDGLRNCIEHVIRGGVHGLLACGSTGESATMTHAEHIRVIEETVSAAGNRIPAIAGTGSNNTEEALLMTRAAKMSGADGVLLISPYYNKPNRSGLLKHYRKVADIGLPVIVYNIPGRTGQNLPADLIIEMVKTIPNIVAVKEASGNLDQMMAIIQGTKDLERDYPFILTSGDDSLTLPVLSVGGHGCISVTANIEPKRMVDMYEMFKRSDVQSAMQKHYELMDLSKALFMEVNPVPVKRAAEIRGLIKSGNVRLPLDSLGEENSAVLREVLSRYD</sequence>
<dbReference type="Gene3D" id="3.20.20.70">
    <property type="entry name" value="Aldolase class I"/>
    <property type="match status" value="1"/>
</dbReference>
<dbReference type="NCBIfam" id="TIGR00674">
    <property type="entry name" value="dapA"/>
    <property type="match status" value="1"/>
</dbReference>
<keyword evidence="9" id="KW-0704">Schiff base</keyword>
<dbReference type="InterPro" id="IPR005263">
    <property type="entry name" value="DapA"/>
</dbReference>
<dbReference type="AlphaFoldDB" id="A0A644V7I6"/>
<protein>
    <recommendedName>
        <fullName evidence="3">4-hydroxy-tetrahydrodipicolinate synthase</fullName>
        <ecNumber evidence="3">4.3.3.7</ecNumber>
    </recommendedName>
</protein>
<comment type="function">
    <text evidence="1">Catalyzes the condensation of (S)-aspartate-beta-semialdehyde [(S)-ASA] and pyruvate to 4-hydroxy-tetrahydrodipicolinate (HTPA).</text>
</comment>
<dbReference type="PANTHER" id="PTHR12128">
    <property type="entry name" value="DIHYDRODIPICOLINATE SYNTHASE"/>
    <property type="match status" value="1"/>
</dbReference>
<dbReference type="SMART" id="SM01130">
    <property type="entry name" value="DHDPS"/>
    <property type="match status" value="1"/>
</dbReference>